<proteinExistence type="predicted"/>
<gene>
    <name evidence="2" type="ORF">NIES80_33730</name>
</gene>
<dbReference type="AlphaFoldDB" id="A0A480AEQ4"/>
<evidence type="ECO:0000313" key="2">
    <source>
        <dbReference type="EMBL" id="GCL43655.1"/>
    </source>
</evidence>
<reference evidence="3" key="1">
    <citation type="submission" date="2019-02" db="EMBL/GenBank/DDBJ databases">
        <title>Draft genome sequence of Dolichospermum planctonicum NIES-80.</title>
        <authorList>
            <person name="Yamaguchi H."/>
            <person name="Suzuki S."/>
            <person name="Kawachi M."/>
        </authorList>
    </citation>
    <scope>NUCLEOTIDE SEQUENCE [LARGE SCALE GENOMIC DNA]</scope>
    <source>
        <strain evidence="3">NIES-80</strain>
    </source>
</reference>
<feature type="chain" id="PRO_5019830753" description="Spore coat protein U domain-containing protein" evidence="1">
    <location>
        <begin position="23"/>
        <end position="177"/>
    </location>
</feature>
<keyword evidence="1" id="KW-0732">Signal</keyword>
<protein>
    <recommendedName>
        <fullName evidence="4">Spore coat protein U domain-containing protein</fullName>
    </recommendedName>
</protein>
<evidence type="ECO:0000313" key="3">
    <source>
        <dbReference type="Proteomes" id="UP000299367"/>
    </source>
</evidence>
<sequence>MINLRPLALVSAIAILSNIALLAKSEAQTTQNVNFNGNITATIVIKVGSPDNPTPSIGFIPNPISGEAQLTGTADVIMSCTTTAFISVSVPQRISAPSGFEDTFRKARVRSGNRMTSAEVGSSTGFPGWTDSAPQPLSISSCTDEPLVVEMVAGSANGSSNPQGSYIYRVTVTATPQ</sequence>
<dbReference type="Proteomes" id="UP000299367">
    <property type="component" value="Unassembled WGS sequence"/>
</dbReference>
<evidence type="ECO:0000256" key="1">
    <source>
        <dbReference type="SAM" id="SignalP"/>
    </source>
</evidence>
<dbReference type="EMBL" id="BJCF01000047">
    <property type="protein sequence ID" value="GCL43655.1"/>
    <property type="molecule type" value="Genomic_DNA"/>
</dbReference>
<evidence type="ECO:0008006" key="4">
    <source>
        <dbReference type="Google" id="ProtNLM"/>
    </source>
</evidence>
<name>A0A480AEQ4_9CYAN</name>
<comment type="caution">
    <text evidence="2">The sequence shown here is derived from an EMBL/GenBank/DDBJ whole genome shotgun (WGS) entry which is preliminary data.</text>
</comment>
<organism evidence="2 3">
    <name type="scientific">Dolichospermum planctonicum</name>
    <dbReference type="NCBI Taxonomy" id="136072"/>
    <lineage>
        <taxon>Bacteria</taxon>
        <taxon>Bacillati</taxon>
        <taxon>Cyanobacteriota</taxon>
        <taxon>Cyanophyceae</taxon>
        <taxon>Nostocales</taxon>
        <taxon>Aphanizomenonaceae</taxon>
        <taxon>Dolichospermum</taxon>
    </lineage>
</organism>
<accession>A0A480AEQ4</accession>
<feature type="signal peptide" evidence="1">
    <location>
        <begin position="1"/>
        <end position="22"/>
    </location>
</feature>
<dbReference type="RefSeq" id="WP_137909113.1">
    <property type="nucleotide sequence ID" value="NZ_BJCF01000047.1"/>
</dbReference>